<dbReference type="FunFam" id="2.60.120.290:FF:000005">
    <property type="entry name" value="Procollagen C-endopeptidase enhancer 1"/>
    <property type="match status" value="3"/>
</dbReference>
<proteinExistence type="predicted"/>
<protein>
    <submittedName>
        <fullName evidence="6">Cubilin</fullName>
    </submittedName>
</protein>
<feature type="domain" description="CUB" evidence="5">
    <location>
        <begin position="350"/>
        <end position="470"/>
    </location>
</feature>
<feature type="domain" description="CUB" evidence="5">
    <location>
        <begin position="476"/>
        <end position="592"/>
    </location>
</feature>
<keyword evidence="4" id="KW-0812">Transmembrane</keyword>
<dbReference type="PROSITE" id="PS01180">
    <property type="entry name" value="CUB"/>
    <property type="match status" value="8"/>
</dbReference>
<dbReference type="PANTHER" id="PTHR24251">
    <property type="entry name" value="OVOCHYMASE-RELATED"/>
    <property type="match status" value="1"/>
</dbReference>
<dbReference type="InterPro" id="IPR000859">
    <property type="entry name" value="CUB_dom"/>
</dbReference>
<feature type="transmembrane region" description="Helical" evidence="4">
    <location>
        <begin position="928"/>
        <end position="952"/>
    </location>
</feature>
<dbReference type="PANTHER" id="PTHR24251:SF37">
    <property type="entry name" value="CUB DOMAIN-CONTAINING PROTEIN"/>
    <property type="match status" value="1"/>
</dbReference>
<evidence type="ECO:0000256" key="2">
    <source>
        <dbReference type="ARBA" id="ARBA00023157"/>
    </source>
</evidence>
<evidence type="ECO:0000256" key="1">
    <source>
        <dbReference type="ARBA" id="ARBA00022737"/>
    </source>
</evidence>
<keyword evidence="1" id="KW-0677">Repeat</keyword>
<keyword evidence="4" id="KW-0472">Membrane</keyword>
<dbReference type="EMBL" id="JARQWQ010000025">
    <property type="protein sequence ID" value="KAK2563634.1"/>
    <property type="molecule type" value="Genomic_DNA"/>
</dbReference>
<evidence type="ECO:0000256" key="3">
    <source>
        <dbReference type="PROSITE-ProRule" id="PRU00059"/>
    </source>
</evidence>
<evidence type="ECO:0000256" key="4">
    <source>
        <dbReference type="SAM" id="Phobius"/>
    </source>
</evidence>
<sequence length="982" mass="111226">MNGTSGTLLSPNYPQVYQPNMTCTWIITVPEGKFVRLKLTSFYLEDSCIGVKLEIGDGKNSSSDLLKSFCGRKFESSSFSSGRNLWVRFMSPNIKDLIGTGFSAVFEAVEHLPAPFSCFEEKKIIRLVSETGTLASYNFPLPYDVNIKCMWLIEVDQSYNVKLSFEFFNLSSSTDCIEDHVRVRDGLLSSSNVVGTFCGSNKPEPVTSDRGVMRVEFKSSGKTEFPGFKARYERKNCSLNTTLDAPKSPLESEFSSPHFPNGFPANKSCGWYIKAPENHIIELQFKQPWINYDIVQVFDVFDKDGTERSLINLPRFYPKVVSRSQIVFISFKNNKSYKISYRAFKPGRFCSAKNSVEENQNILLTNPSGVMKTPGFPKDYTSASVRDCFWKIIAPRGHLVRLEFITFQIRVNDRVKISYDWNWWYPWYIYRLTPWHSFTVYSTGRQLGVQLFGADEVDHRVGFLANYTMVPAGGTCNMSKNTTVRMRGEGRSFSSPGYPSNPGEGQCTWDILVPQGEYLKLTFWKFEGTCDQNYVEVYDTTNAFSKLLTKSCEATLFNQQVLYSIGNHLLLKLFSMKSSKLYGGFTATYEAVKDVPSPYSCFDSVELGLDRNGSELASFDFPLPYPNNAKCSWVIAAPIGHVVRLEFHSFALQESRGCQADYVEVKEGFAEARPTVIARFCGKSLPLAVQSKYPKMYVDFVSDILERYPGFHAKYYFVPDPAVGPCNQDGVDNFIPLSGATGQIFSPRYPRLPPPRNISCTWIITVPQGQFVKLRVNRLKQDSGCSLLSVRDGRDLSSPLVKSFCEWDIFGLPRSYFSSGRYLLVHFYSPSLYWWFEAEFVAINQWNLASYNYPLSYEDQISCSWKITAGLFKRIVLSFDAFNLSDPNPECLDYVQIGEEKLDNNRDSTTKFCGSMKPAPVTSSISPLGIGVIVACCLGGTLVFIIIGNIGFKYFKARRKRGSADRNRGREDLRELCQEESL</sequence>
<name>A0AAD9QM26_ACRCE</name>
<dbReference type="InterPro" id="IPR035914">
    <property type="entry name" value="Sperma_CUB_dom_sf"/>
</dbReference>
<dbReference type="Proteomes" id="UP001249851">
    <property type="component" value="Unassembled WGS sequence"/>
</dbReference>
<evidence type="ECO:0000259" key="5">
    <source>
        <dbReference type="PROSITE" id="PS01180"/>
    </source>
</evidence>
<keyword evidence="2" id="KW-1015">Disulfide bond</keyword>
<feature type="domain" description="CUB" evidence="5">
    <location>
        <begin position="118"/>
        <end position="235"/>
    </location>
</feature>
<feature type="domain" description="CUB" evidence="5">
    <location>
        <begin position="1"/>
        <end position="109"/>
    </location>
</feature>
<feature type="domain" description="CUB" evidence="5">
    <location>
        <begin position="237"/>
        <end position="351"/>
    </location>
</feature>
<dbReference type="Pfam" id="PF00431">
    <property type="entry name" value="CUB"/>
    <property type="match status" value="8"/>
</dbReference>
<comment type="caution">
    <text evidence="6">The sequence shown here is derived from an EMBL/GenBank/DDBJ whole genome shotgun (WGS) entry which is preliminary data.</text>
</comment>
<keyword evidence="7" id="KW-1185">Reference proteome</keyword>
<dbReference type="CDD" id="cd00041">
    <property type="entry name" value="CUB"/>
    <property type="match status" value="8"/>
</dbReference>
<feature type="domain" description="CUB" evidence="5">
    <location>
        <begin position="848"/>
        <end position="926"/>
    </location>
</feature>
<dbReference type="Gene3D" id="2.60.120.290">
    <property type="entry name" value="Spermadhesin, CUB domain"/>
    <property type="match status" value="8"/>
</dbReference>
<dbReference type="AlphaFoldDB" id="A0AAD9QM26"/>
<comment type="caution">
    <text evidence="3">Lacks conserved residue(s) required for the propagation of feature annotation.</text>
</comment>
<feature type="domain" description="CUB" evidence="5">
    <location>
        <begin position="726"/>
        <end position="843"/>
    </location>
</feature>
<evidence type="ECO:0000313" key="7">
    <source>
        <dbReference type="Proteomes" id="UP001249851"/>
    </source>
</evidence>
<organism evidence="6 7">
    <name type="scientific">Acropora cervicornis</name>
    <name type="common">Staghorn coral</name>
    <dbReference type="NCBI Taxonomy" id="6130"/>
    <lineage>
        <taxon>Eukaryota</taxon>
        <taxon>Metazoa</taxon>
        <taxon>Cnidaria</taxon>
        <taxon>Anthozoa</taxon>
        <taxon>Hexacorallia</taxon>
        <taxon>Scleractinia</taxon>
        <taxon>Astrocoeniina</taxon>
        <taxon>Acroporidae</taxon>
        <taxon>Acropora</taxon>
    </lineage>
</organism>
<feature type="domain" description="CUB" evidence="5">
    <location>
        <begin position="601"/>
        <end position="718"/>
    </location>
</feature>
<dbReference type="SMART" id="SM00042">
    <property type="entry name" value="CUB"/>
    <property type="match status" value="8"/>
</dbReference>
<gene>
    <name evidence="6" type="ORF">P5673_013372</name>
</gene>
<reference evidence="6" key="2">
    <citation type="journal article" date="2023" name="Science">
        <title>Genomic signatures of disease resistance in endangered staghorn corals.</title>
        <authorList>
            <person name="Vollmer S.V."/>
            <person name="Selwyn J.D."/>
            <person name="Despard B.A."/>
            <person name="Roesel C.L."/>
        </authorList>
    </citation>
    <scope>NUCLEOTIDE SEQUENCE</scope>
    <source>
        <strain evidence="6">K2</strain>
    </source>
</reference>
<dbReference type="SUPFAM" id="SSF49854">
    <property type="entry name" value="Spermadhesin, CUB domain"/>
    <property type="match status" value="8"/>
</dbReference>
<keyword evidence="4" id="KW-1133">Transmembrane helix</keyword>
<evidence type="ECO:0000313" key="6">
    <source>
        <dbReference type="EMBL" id="KAK2563634.1"/>
    </source>
</evidence>
<reference evidence="6" key="1">
    <citation type="journal article" date="2023" name="G3 (Bethesda)">
        <title>Whole genome assembly and annotation of the endangered Caribbean coral Acropora cervicornis.</title>
        <authorList>
            <person name="Selwyn J.D."/>
            <person name="Vollmer S.V."/>
        </authorList>
    </citation>
    <scope>NUCLEOTIDE SEQUENCE</scope>
    <source>
        <strain evidence="6">K2</strain>
    </source>
</reference>
<accession>A0AAD9QM26</accession>